<dbReference type="RefSeq" id="WP_132770657.1">
    <property type="nucleotide sequence ID" value="NZ_SMAB01000029.1"/>
</dbReference>
<reference evidence="2 3" key="1">
    <citation type="submission" date="2019-03" db="EMBL/GenBank/DDBJ databases">
        <title>Genomic Encyclopedia of Type Strains, Phase IV (KMG-IV): sequencing the most valuable type-strain genomes for metagenomic binning, comparative biology and taxonomic classification.</title>
        <authorList>
            <person name="Goeker M."/>
        </authorList>
    </citation>
    <scope>NUCLEOTIDE SEQUENCE [LARGE SCALE GENOMIC DNA]</scope>
    <source>
        <strain evidence="2 3">DSM 23802</strain>
    </source>
</reference>
<evidence type="ECO:0000313" key="3">
    <source>
        <dbReference type="Proteomes" id="UP000295788"/>
    </source>
</evidence>
<dbReference type="InterPro" id="IPR010368">
    <property type="entry name" value="Com_YlbF"/>
</dbReference>
<dbReference type="Proteomes" id="UP000295788">
    <property type="component" value="Unassembled WGS sequence"/>
</dbReference>
<dbReference type="PANTHER" id="PTHR38448">
    <property type="entry name" value="REGULATORY PROTEIN YLBF-RELATED"/>
    <property type="match status" value="1"/>
</dbReference>
<keyword evidence="1" id="KW-0175">Coiled coil</keyword>
<dbReference type="AlphaFoldDB" id="A0A4R3K5X0"/>
<name>A0A4R3K5X0_9BACI</name>
<dbReference type="InterPro" id="IPR023378">
    <property type="entry name" value="YheA/YmcA-like_dom_sf"/>
</dbReference>
<dbReference type="OrthoDB" id="2157513at2"/>
<keyword evidence="3" id="KW-1185">Reference proteome</keyword>
<organism evidence="2 3">
    <name type="scientific">Tepidibacillus fermentans</name>
    <dbReference type="NCBI Taxonomy" id="1281767"/>
    <lineage>
        <taxon>Bacteria</taxon>
        <taxon>Bacillati</taxon>
        <taxon>Bacillota</taxon>
        <taxon>Bacilli</taxon>
        <taxon>Bacillales</taxon>
        <taxon>Bacillaceae</taxon>
        <taxon>Tepidibacillus</taxon>
    </lineage>
</organism>
<evidence type="ECO:0000256" key="1">
    <source>
        <dbReference type="SAM" id="Coils"/>
    </source>
</evidence>
<comment type="caution">
    <text evidence="2">The sequence shown here is derived from an EMBL/GenBank/DDBJ whole genome shotgun (WGS) entry which is preliminary data.</text>
</comment>
<dbReference type="SUPFAM" id="SSF158622">
    <property type="entry name" value="YheA/YmcA-like"/>
    <property type="match status" value="1"/>
</dbReference>
<dbReference type="PANTHER" id="PTHR38448:SF2">
    <property type="entry name" value="REGULATORY PROTEIN YLBF"/>
    <property type="match status" value="1"/>
</dbReference>
<dbReference type="Gene3D" id="1.20.1500.10">
    <property type="entry name" value="YheA/YmcA-like"/>
    <property type="match status" value="1"/>
</dbReference>
<dbReference type="InterPro" id="IPR052767">
    <property type="entry name" value="Bact_com_dev_regulator"/>
</dbReference>
<dbReference type="EMBL" id="SMAB01000029">
    <property type="protein sequence ID" value="TCS78238.1"/>
    <property type="molecule type" value="Genomic_DNA"/>
</dbReference>
<sequence>MYLDNEIILETYQLIDMILQSEEMKDYLQYREAINRDVQVNELKEKLAKAKIEFEEYNRYGQYHPNYQEAKEKVEKILEEVNQNELVQKYKQAEHELDELLSLVGETLAHAISPTIMVSKNEPLIQDKGISCTTGGCSGCSLGGSCVIKVS</sequence>
<proteinExistence type="predicted"/>
<accession>A0A4R3K5X0</accession>
<dbReference type="Pfam" id="PF06133">
    <property type="entry name" value="Com_YlbF"/>
    <property type="match status" value="1"/>
</dbReference>
<gene>
    <name evidence="2" type="ORF">EDD72_12915</name>
</gene>
<evidence type="ECO:0000313" key="2">
    <source>
        <dbReference type="EMBL" id="TCS78238.1"/>
    </source>
</evidence>
<feature type="coiled-coil region" evidence="1">
    <location>
        <begin position="40"/>
        <end position="103"/>
    </location>
</feature>
<protein>
    <submittedName>
        <fullName evidence="2">Cell fate (Sporulation/competence/biofilm development) regulator YlbF (YheA/YmcA/DUF963 family)</fullName>
    </submittedName>
</protein>